<feature type="compositionally biased region" description="Polar residues" evidence="1">
    <location>
        <begin position="603"/>
        <end position="622"/>
    </location>
</feature>
<dbReference type="EMBL" id="MNBE01000023">
    <property type="protein sequence ID" value="OKP15162.1"/>
    <property type="molecule type" value="Genomic_DNA"/>
</dbReference>
<organism evidence="4 5">
    <name type="scientific">Penicillium subrubescens</name>
    <dbReference type="NCBI Taxonomy" id="1316194"/>
    <lineage>
        <taxon>Eukaryota</taxon>
        <taxon>Fungi</taxon>
        <taxon>Dikarya</taxon>
        <taxon>Ascomycota</taxon>
        <taxon>Pezizomycotina</taxon>
        <taxon>Eurotiomycetes</taxon>
        <taxon>Eurotiomycetidae</taxon>
        <taxon>Eurotiales</taxon>
        <taxon>Aspergillaceae</taxon>
        <taxon>Penicillium</taxon>
    </lineage>
</organism>
<dbReference type="InterPro" id="IPR056002">
    <property type="entry name" value="DUF7580"/>
</dbReference>
<dbReference type="SUPFAM" id="SSF53167">
    <property type="entry name" value="Purine and uridine phosphorylases"/>
    <property type="match status" value="1"/>
</dbReference>
<name>A0A1Q5URQ5_9EURO</name>
<dbReference type="InterPro" id="IPR035994">
    <property type="entry name" value="Nucleoside_phosphorylase_sf"/>
</dbReference>
<feature type="region of interest" description="Disordered" evidence="1">
    <location>
        <begin position="603"/>
        <end position="632"/>
    </location>
</feature>
<sequence>MKYPFPPTDRKGFDVAIICALQLEADAVESIFDRFWDEDGDRYGKAAGDKNAYRTGVIGNHNVVLAFMPGMGKVHAASVAISCYSSFQGIRLALIVGICGGVPQGTEDGIFLGDIVISDEILMYDFGKMYPGGFQRKETVARSAVDSEVLAFLRKLKSPKGRQSLLGRTNHHLTVLQTQSDDYHCPGRRLDQLFEPTYHHKHRGTSKCKKCKKGEPCKKAQESTCEELQCNPKKLKHRSRKNPSGINIHFGRIASGDMVMKSGVDRDRIAAEEDVIAFEMEGAGVCGSMPFIVIKGVCDYADSHKDKIWQKHTAGAAAACMRSLLEQWAAIDHAEQRRIHIKDLLDGEPEPSIKTPSEIQSTRGDEGYHSQNSYDSSDGEITQVLSRIESCFKSTLAYFKQYRKFLPRDIDLKRTFKTQRVIFAGNVKSLSSDAPDSVNDYLGSSKKVCLQAALEIERKLEHIQGLTKHLPAPTKAREQSKSATETLKHAVEDLKSLIQVFASSIPQTNQPLPWVEPNKAETTRSRREFQHFHIVQQAANSLYDALGTACNLHTIHDVHLSLQPDLDRTSTRVRFDVAFSQHSMPLGTAVWINVESTIKSVETSSDPGCTSTTTSMTPLKRQSSQKEQKPSSTMVRKTVQFHLQSGPALSLHPVQLTAAIPNLYLQRNFCTVVERSLHKRICNGCIGLLGDNESCKHLAYLGRQTESSTTPTSLSQLVSLSKANPMKEMGTYERVRLARYLATAVLYYHATPWLRKAWSSNDVYFFDNHDASLQQERQRIPYMTASIHASSSSTQSQSRLSDYHHIIRNPVLFGLGVMFLELAFQAPLGALQHPVDLEKGETWGFVEYFTAHRVVEQSHSKVSTSFKKIIKQCLHCDFGHDSDFTSPALQQAFHKDVIAVLEDLEEVFRDLQLE</sequence>
<gene>
    <name evidence="4" type="ORF">PENSUB_2204</name>
</gene>
<comment type="caution">
    <text evidence="4">The sequence shown here is derived from an EMBL/GenBank/DDBJ whole genome shotgun (WGS) entry which is preliminary data.</text>
</comment>
<dbReference type="Pfam" id="PF01048">
    <property type="entry name" value="PNP_UDP_1"/>
    <property type="match status" value="1"/>
</dbReference>
<feature type="domain" description="DUF7580" evidence="3">
    <location>
        <begin position="534"/>
        <end position="883"/>
    </location>
</feature>
<dbReference type="Proteomes" id="UP000186955">
    <property type="component" value="Unassembled WGS sequence"/>
</dbReference>
<feature type="domain" description="Nucleoside phosphorylase" evidence="2">
    <location>
        <begin position="15"/>
        <end position="155"/>
    </location>
</feature>
<evidence type="ECO:0000259" key="3">
    <source>
        <dbReference type="Pfam" id="PF24476"/>
    </source>
</evidence>
<dbReference type="Pfam" id="PF24476">
    <property type="entry name" value="DUF7580"/>
    <property type="match status" value="1"/>
</dbReference>
<evidence type="ECO:0000313" key="4">
    <source>
        <dbReference type="EMBL" id="OKP15162.1"/>
    </source>
</evidence>
<dbReference type="OrthoDB" id="20872at2759"/>
<dbReference type="GO" id="GO:0003824">
    <property type="term" value="F:catalytic activity"/>
    <property type="evidence" value="ECO:0007669"/>
    <property type="project" value="InterPro"/>
</dbReference>
<dbReference type="PANTHER" id="PTHR46082">
    <property type="entry name" value="ATP/GTP-BINDING PROTEIN-RELATED"/>
    <property type="match status" value="1"/>
</dbReference>
<keyword evidence="5" id="KW-1185">Reference proteome</keyword>
<protein>
    <submittedName>
        <fullName evidence="4">Uncharacterized protein</fullName>
    </submittedName>
</protein>
<dbReference type="Gene3D" id="3.40.50.1580">
    <property type="entry name" value="Nucleoside phosphorylase domain"/>
    <property type="match status" value="1"/>
</dbReference>
<evidence type="ECO:0000313" key="5">
    <source>
        <dbReference type="Proteomes" id="UP000186955"/>
    </source>
</evidence>
<dbReference type="GO" id="GO:0009116">
    <property type="term" value="P:nucleoside metabolic process"/>
    <property type="evidence" value="ECO:0007669"/>
    <property type="project" value="InterPro"/>
</dbReference>
<reference evidence="4 5" key="1">
    <citation type="submission" date="2016-10" db="EMBL/GenBank/DDBJ databases">
        <title>Genome sequence of the ascomycete fungus Penicillium subrubescens.</title>
        <authorList>
            <person name="De Vries R.P."/>
            <person name="Peng M."/>
            <person name="Dilokpimol A."/>
            <person name="Hilden K."/>
            <person name="Makela M.R."/>
            <person name="Grigoriev I."/>
            <person name="Riley R."/>
            <person name="Granchi Z."/>
        </authorList>
    </citation>
    <scope>NUCLEOTIDE SEQUENCE [LARGE SCALE GENOMIC DNA]</scope>
    <source>
        <strain evidence="4 5">CBS 132785</strain>
    </source>
</reference>
<dbReference type="AlphaFoldDB" id="A0A1Q5URQ5"/>
<dbReference type="InterPro" id="IPR000845">
    <property type="entry name" value="Nucleoside_phosphorylase_d"/>
</dbReference>
<evidence type="ECO:0000256" key="1">
    <source>
        <dbReference type="SAM" id="MobiDB-lite"/>
    </source>
</evidence>
<dbReference type="PANTHER" id="PTHR46082:SF6">
    <property type="entry name" value="AAA+ ATPASE DOMAIN-CONTAINING PROTEIN-RELATED"/>
    <property type="match status" value="1"/>
</dbReference>
<proteinExistence type="predicted"/>
<feature type="region of interest" description="Disordered" evidence="1">
    <location>
        <begin position="342"/>
        <end position="377"/>
    </location>
</feature>
<evidence type="ECO:0000259" key="2">
    <source>
        <dbReference type="Pfam" id="PF01048"/>
    </source>
</evidence>
<dbReference type="InterPro" id="IPR053137">
    <property type="entry name" value="NLR-like"/>
</dbReference>
<dbReference type="STRING" id="1316194.A0A1Q5URQ5"/>
<accession>A0A1Q5URQ5</accession>